<evidence type="ECO:0000256" key="3">
    <source>
        <dbReference type="ARBA" id="ARBA00022690"/>
    </source>
</evidence>
<dbReference type="InterPro" id="IPR002350">
    <property type="entry name" value="Kazal_dom"/>
</dbReference>
<keyword evidence="2" id="KW-0964">Secreted</keyword>
<evidence type="ECO:0000256" key="5">
    <source>
        <dbReference type="SAM" id="Phobius"/>
    </source>
</evidence>
<dbReference type="Gene3D" id="3.30.60.30">
    <property type="match status" value="2"/>
</dbReference>
<dbReference type="CDD" id="cd00104">
    <property type="entry name" value="KAZAL_FS"/>
    <property type="match status" value="2"/>
</dbReference>
<proteinExistence type="predicted"/>
<reference evidence="7" key="1">
    <citation type="submission" date="2021-11" db="EMBL/GenBank/DDBJ databases">
        <authorList>
            <person name="Schell T."/>
        </authorList>
    </citation>
    <scope>NUCLEOTIDE SEQUENCE</scope>
    <source>
        <strain evidence="7">M5</strain>
    </source>
</reference>
<evidence type="ECO:0000313" key="8">
    <source>
        <dbReference type="Proteomes" id="UP000789390"/>
    </source>
</evidence>
<dbReference type="SMART" id="SM00280">
    <property type="entry name" value="KAZAL"/>
    <property type="match status" value="2"/>
</dbReference>
<feature type="domain" description="Kazal-like" evidence="6">
    <location>
        <begin position="48"/>
        <end position="101"/>
    </location>
</feature>
<keyword evidence="5" id="KW-1133">Transmembrane helix</keyword>
<dbReference type="PROSITE" id="PS51465">
    <property type="entry name" value="KAZAL_2"/>
    <property type="match status" value="2"/>
</dbReference>
<evidence type="ECO:0000256" key="4">
    <source>
        <dbReference type="ARBA" id="ARBA00023157"/>
    </source>
</evidence>
<name>A0A8J2RE98_9CRUS</name>
<accession>A0A8J2RE98</accession>
<dbReference type="InterPro" id="IPR036058">
    <property type="entry name" value="Kazal_dom_sf"/>
</dbReference>
<dbReference type="Proteomes" id="UP000789390">
    <property type="component" value="Unassembled WGS sequence"/>
</dbReference>
<dbReference type="Pfam" id="PF00050">
    <property type="entry name" value="Kazal_1"/>
    <property type="match status" value="2"/>
</dbReference>
<keyword evidence="3" id="KW-0646">Protease inhibitor</keyword>
<evidence type="ECO:0000256" key="2">
    <source>
        <dbReference type="ARBA" id="ARBA00022525"/>
    </source>
</evidence>
<evidence type="ECO:0000259" key="6">
    <source>
        <dbReference type="PROSITE" id="PS51465"/>
    </source>
</evidence>
<keyword evidence="4" id="KW-1015">Disulfide bond</keyword>
<dbReference type="PANTHER" id="PTHR21312">
    <property type="entry name" value="SERINE PROTEASE INHIBITOR"/>
    <property type="match status" value="1"/>
</dbReference>
<gene>
    <name evidence="7" type="ORF">DGAL_LOCUS3233</name>
</gene>
<dbReference type="GO" id="GO:0005576">
    <property type="term" value="C:extracellular region"/>
    <property type="evidence" value="ECO:0007669"/>
    <property type="project" value="UniProtKB-SubCell"/>
</dbReference>
<dbReference type="PANTHER" id="PTHR21312:SF28">
    <property type="entry name" value="OVOINHIBITOR-RELATED"/>
    <property type="match status" value="1"/>
</dbReference>
<organism evidence="7 8">
    <name type="scientific">Daphnia galeata</name>
    <dbReference type="NCBI Taxonomy" id="27404"/>
    <lineage>
        <taxon>Eukaryota</taxon>
        <taxon>Metazoa</taxon>
        <taxon>Ecdysozoa</taxon>
        <taxon>Arthropoda</taxon>
        <taxon>Crustacea</taxon>
        <taxon>Branchiopoda</taxon>
        <taxon>Diplostraca</taxon>
        <taxon>Cladocera</taxon>
        <taxon>Anomopoda</taxon>
        <taxon>Daphniidae</taxon>
        <taxon>Daphnia</taxon>
    </lineage>
</organism>
<protein>
    <recommendedName>
        <fullName evidence="6">Kazal-like domain-containing protein</fullName>
    </recommendedName>
</protein>
<sequence length="212" mass="22763">MAIKMRHPTAESMKCFNSVLLFVALYYLTMLVTSRTGVQGVPQEVPQQTEMLQCVCSRLWAPVCGTDGKTYENEGCLRVQTTKCGSQSSLISEAYEGECQQSNTAVIAGERLSAYIFVCSISANLLMTRFTAALLLVVLVAFVFISDHPGVQGIPQGDSNCNCKKDYAPVCGTDGKTYSNECVLGVATKGICGNTKSSVTKAYDGACKEASE</sequence>
<feature type="transmembrane region" description="Helical" evidence="5">
    <location>
        <begin position="126"/>
        <end position="145"/>
    </location>
</feature>
<dbReference type="GO" id="GO:0030414">
    <property type="term" value="F:peptidase inhibitor activity"/>
    <property type="evidence" value="ECO:0007669"/>
    <property type="project" value="UniProtKB-KW"/>
</dbReference>
<feature type="domain" description="Kazal-like" evidence="6">
    <location>
        <begin position="155"/>
        <end position="209"/>
    </location>
</feature>
<comment type="subcellular location">
    <subcellularLocation>
        <location evidence="1">Secreted</location>
    </subcellularLocation>
</comment>
<dbReference type="AlphaFoldDB" id="A0A8J2RE98"/>
<evidence type="ECO:0000313" key="7">
    <source>
        <dbReference type="EMBL" id="CAH0100944.1"/>
    </source>
</evidence>
<dbReference type="OrthoDB" id="6348153at2759"/>
<dbReference type="SUPFAM" id="SSF100895">
    <property type="entry name" value="Kazal-type serine protease inhibitors"/>
    <property type="match status" value="2"/>
</dbReference>
<evidence type="ECO:0000256" key="1">
    <source>
        <dbReference type="ARBA" id="ARBA00004613"/>
    </source>
</evidence>
<keyword evidence="8" id="KW-1185">Reference proteome</keyword>
<keyword evidence="5" id="KW-0472">Membrane</keyword>
<keyword evidence="5" id="KW-0812">Transmembrane</keyword>
<comment type="caution">
    <text evidence="7">The sequence shown here is derived from an EMBL/GenBank/DDBJ whole genome shotgun (WGS) entry which is preliminary data.</text>
</comment>
<dbReference type="EMBL" id="CAKKLH010000046">
    <property type="protein sequence ID" value="CAH0100944.1"/>
    <property type="molecule type" value="Genomic_DNA"/>
</dbReference>